<keyword evidence="7 11" id="KW-0798">TonB box</keyword>
<dbReference type="PANTHER" id="PTHR47234">
    <property type="match status" value="1"/>
</dbReference>
<keyword evidence="15" id="KW-1185">Reference proteome</keyword>
<dbReference type="PANTHER" id="PTHR47234:SF2">
    <property type="entry name" value="TONB-DEPENDENT RECEPTOR"/>
    <property type="match status" value="1"/>
</dbReference>
<evidence type="ECO:0000256" key="9">
    <source>
        <dbReference type="ARBA" id="ARBA00023237"/>
    </source>
</evidence>
<dbReference type="InterPro" id="IPR039426">
    <property type="entry name" value="TonB-dep_rcpt-like"/>
</dbReference>
<feature type="chain" id="PRO_5045559837" evidence="12">
    <location>
        <begin position="27"/>
        <end position="1061"/>
    </location>
</feature>
<keyword evidence="4" id="KW-0406">Ion transport</keyword>
<comment type="subcellular location">
    <subcellularLocation>
        <location evidence="1 10">Cell outer membrane</location>
        <topology evidence="1 10">Multi-pass membrane protein</topology>
    </subcellularLocation>
</comment>
<feature type="signal peptide" evidence="12">
    <location>
        <begin position="1"/>
        <end position="26"/>
    </location>
</feature>
<accession>A0ABS0XUF7</accession>
<keyword evidence="6" id="KW-0408">Iron</keyword>
<evidence type="ECO:0000256" key="8">
    <source>
        <dbReference type="ARBA" id="ARBA00023136"/>
    </source>
</evidence>
<dbReference type="Gene3D" id="3.55.50.30">
    <property type="match status" value="1"/>
</dbReference>
<dbReference type="Gene3D" id="2.40.170.20">
    <property type="entry name" value="TonB-dependent receptor, beta-barrel domain"/>
    <property type="match status" value="1"/>
</dbReference>
<gene>
    <name evidence="14" type="ORF">JAO74_18020</name>
</gene>
<dbReference type="InterPro" id="IPR012910">
    <property type="entry name" value="Plug_dom"/>
</dbReference>
<evidence type="ECO:0000256" key="3">
    <source>
        <dbReference type="ARBA" id="ARBA00022452"/>
    </source>
</evidence>
<dbReference type="InterPro" id="IPR011662">
    <property type="entry name" value="Secretin/TonB_short_N"/>
</dbReference>
<dbReference type="InterPro" id="IPR000531">
    <property type="entry name" value="Beta-barrel_TonB"/>
</dbReference>
<keyword evidence="14" id="KW-0675">Receptor</keyword>
<keyword evidence="2 10" id="KW-0813">Transport</keyword>
<dbReference type="EMBL" id="JAELXS010000019">
    <property type="protein sequence ID" value="MBJ6123674.1"/>
    <property type="molecule type" value="Genomic_DNA"/>
</dbReference>
<keyword evidence="8 10" id="KW-0472">Membrane</keyword>
<evidence type="ECO:0000259" key="13">
    <source>
        <dbReference type="SMART" id="SM00965"/>
    </source>
</evidence>
<comment type="caution">
    <text evidence="14">The sequence shown here is derived from an EMBL/GenBank/DDBJ whole genome shotgun (WGS) entry which is preliminary data.</text>
</comment>
<sequence length="1061" mass="114011">MPFVRTRIRAALLGTAMLAFTAPVHAQNSPHSIASDRQTFNIPVGPLDAALKTWSQVTRRSIIFRSEQVATKRTSGVQGRMSSDDALNILLTRSGFVRMDEPGGAVAIVPEVVQTDGGNATPDILVTGRSSWSLNTGIARTQDDSQPFIVMTREEIQRSGAPNLESFLRDRLNVNASPVVSQQARGGNSNSDRTRGLSSINLRGLGARDTLILVDGRRQPGVNIGTGDLVQPSITGIPIASIERIEVLASSASGIYGSGASGGVINIVLKRDFTGGEISASYRDTTDFAQGEAQLDGTYGIPLEGGRTRLSVTGSWLKTRPLLYGDRASLAKRSIDQIRSNDPSFFEGSGNQVPDGAMTNFKTAYNQGSSFYEPLTLKPEYGGATMPFDYGTIPTGYRGVAVDGVAPLVASIGTYNYDLNNSSTSLGRRSPMLFGSERFNGSVTIRREFNDRLTGYVGATWTRTSSSTLLSRGPETFRLSPDAPDNPFQQELTVALPGVALAGRVRNRQTGLALIGGVIAKLPGDWQAALDFSYTKSHYLADSSEAQVSEATVLGLESGAENALRDLGLRPLALAYDDLPFYSARTPGRSSTFAPSLRIAGPLPLTLPGGKSQMTLNVEFSDDRLGAVVSASNEATRSSLTYAAPVSQRTVSAYGEIALPIISEGDRIPLIRLLELRLSARAEMYRGNGANPYACDTSSSPLPADNPFAGCPPVGGVIERSITRNSHVDPSISFRWSPVKPLILRGSYTTGYLPPTLTQLVKLAGDELRFRLTDPARGNEPIGVSGPFGRVVPGFFGGNPDVRPESSKTVSAGIILTPAFATGLRISADWTRIKKRDVYFNPAFTLQFGDADFFATFLAANPDRVIRAQPSDGYTVGRITSLDASIVNLLGASTEAVDFVLEYDKSLFGGNLTMISRGTFVRSLVVESFPGVPPVDYAGVVPQDFASAGGANGTLRWRGSAAANWTKDSLNLGWQVRYIDRYALNEERSVVAAQGSAYVKSQIYHDINASYQVIPGTTMLVGVNNVFNSRPPLDISSQPLYYSSYADPRLRSFYLRLQKSF</sequence>
<evidence type="ECO:0000256" key="5">
    <source>
        <dbReference type="ARBA" id="ARBA00022692"/>
    </source>
</evidence>
<name>A0ABS0XUF7_9SPHN</name>
<evidence type="ECO:0000256" key="4">
    <source>
        <dbReference type="ARBA" id="ARBA00022496"/>
    </source>
</evidence>
<dbReference type="InterPro" id="IPR037066">
    <property type="entry name" value="Plug_dom_sf"/>
</dbReference>
<proteinExistence type="inferred from homology"/>
<evidence type="ECO:0000256" key="2">
    <source>
        <dbReference type="ARBA" id="ARBA00022448"/>
    </source>
</evidence>
<dbReference type="Gene3D" id="2.170.130.10">
    <property type="entry name" value="TonB-dependent receptor, plug domain"/>
    <property type="match status" value="1"/>
</dbReference>
<evidence type="ECO:0000313" key="14">
    <source>
        <dbReference type="EMBL" id="MBJ6123674.1"/>
    </source>
</evidence>
<dbReference type="Pfam" id="PF07715">
    <property type="entry name" value="Plug"/>
    <property type="match status" value="1"/>
</dbReference>
<keyword evidence="3 10" id="KW-1134">Transmembrane beta strand</keyword>
<dbReference type="Proteomes" id="UP000640426">
    <property type="component" value="Unassembled WGS sequence"/>
</dbReference>
<evidence type="ECO:0000256" key="10">
    <source>
        <dbReference type="PROSITE-ProRule" id="PRU01360"/>
    </source>
</evidence>
<evidence type="ECO:0000256" key="12">
    <source>
        <dbReference type="SAM" id="SignalP"/>
    </source>
</evidence>
<dbReference type="InterPro" id="IPR036942">
    <property type="entry name" value="Beta-barrel_TonB_sf"/>
</dbReference>
<evidence type="ECO:0000256" key="7">
    <source>
        <dbReference type="ARBA" id="ARBA00023077"/>
    </source>
</evidence>
<evidence type="ECO:0000256" key="6">
    <source>
        <dbReference type="ARBA" id="ARBA00023004"/>
    </source>
</evidence>
<dbReference type="SMART" id="SM00965">
    <property type="entry name" value="STN"/>
    <property type="match status" value="1"/>
</dbReference>
<keyword evidence="12" id="KW-0732">Signal</keyword>
<comment type="similarity">
    <text evidence="10 11">Belongs to the TonB-dependent receptor family.</text>
</comment>
<evidence type="ECO:0000256" key="11">
    <source>
        <dbReference type="RuleBase" id="RU003357"/>
    </source>
</evidence>
<reference evidence="15" key="1">
    <citation type="submission" date="2020-12" db="EMBL/GenBank/DDBJ databases">
        <title>Hymenobacter sp.</title>
        <authorList>
            <person name="Kim M.K."/>
        </authorList>
    </citation>
    <scope>NUCLEOTIDE SEQUENCE [LARGE SCALE GENOMIC DNA]</scope>
    <source>
        <strain evidence="15">BT553</strain>
    </source>
</reference>
<feature type="domain" description="Secretin/TonB short N-terminal" evidence="13">
    <location>
        <begin position="60"/>
        <end position="111"/>
    </location>
</feature>
<keyword evidence="9 10" id="KW-0998">Cell outer membrane</keyword>
<evidence type="ECO:0000313" key="15">
    <source>
        <dbReference type="Proteomes" id="UP000640426"/>
    </source>
</evidence>
<protein>
    <submittedName>
        <fullName evidence="14">TonB-dependent receptor</fullName>
    </submittedName>
</protein>
<organism evidence="14 15">
    <name type="scientific">Sphingomonas mollis</name>
    <dbReference type="NCBI Taxonomy" id="2795726"/>
    <lineage>
        <taxon>Bacteria</taxon>
        <taxon>Pseudomonadati</taxon>
        <taxon>Pseudomonadota</taxon>
        <taxon>Alphaproteobacteria</taxon>
        <taxon>Sphingomonadales</taxon>
        <taxon>Sphingomonadaceae</taxon>
        <taxon>Sphingomonas</taxon>
    </lineage>
</organism>
<dbReference type="PROSITE" id="PS52016">
    <property type="entry name" value="TONB_DEPENDENT_REC_3"/>
    <property type="match status" value="1"/>
</dbReference>
<keyword evidence="5 10" id="KW-0812">Transmembrane</keyword>
<evidence type="ECO:0000256" key="1">
    <source>
        <dbReference type="ARBA" id="ARBA00004571"/>
    </source>
</evidence>
<keyword evidence="4" id="KW-0410">Iron transport</keyword>
<dbReference type="SUPFAM" id="SSF56935">
    <property type="entry name" value="Porins"/>
    <property type="match status" value="1"/>
</dbReference>
<dbReference type="Pfam" id="PF00593">
    <property type="entry name" value="TonB_dep_Rec_b-barrel"/>
    <property type="match status" value="1"/>
</dbReference>